<name>A0AAN5AMG2_9BACT</name>
<dbReference type="SUPFAM" id="SSF51445">
    <property type="entry name" value="(Trans)glycosidases"/>
    <property type="match status" value="1"/>
</dbReference>
<evidence type="ECO:0000313" key="3">
    <source>
        <dbReference type="Proteomes" id="UP001310022"/>
    </source>
</evidence>
<accession>A0AAN5AMG2</accession>
<organism evidence="2 3">
    <name type="scientific">Persicobacter diffluens</name>
    <dbReference type="NCBI Taxonomy" id="981"/>
    <lineage>
        <taxon>Bacteria</taxon>
        <taxon>Pseudomonadati</taxon>
        <taxon>Bacteroidota</taxon>
        <taxon>Cytophagia</taxon>
        <taxon>Cytophagales</taxon>
        <taxon>Persicobacteraceae</taxon>
        <taxon>Persicobacter</taxon>
    </lineage>
</organism>
<evidence type="ECO:0000256" key="1">
    <source>
        <dbReference type="SAM" id="SignalP"/>
    </source>
</evidence>
<reference evidence="2 3" key="1">
    <citation type="submission" date="2021-12" db="EMBL/GenBank/DDBJ databases">
        <title>Genome sequencing of bacteria with rrn-lacking chromosome and rrn-plasmid.</title>
        <authorList>
            <person name="Anda M."/>
            <person name="Iwasaki W."/>
        </authorList>
    </citation>
    <scope>NUCLEOTIDE SEQUENCE [LARGE SCALE GENOMIC DNA]</scope>
    <source>
        <strain evidence="2 3">NBRC 15940</strain>
    </source>
</reference>
<protein>
    <submittedName>
        <fullName evidence="2">Uncharacterized protein</fullName>
    </submittedName>
</protein>
<comment type="caution">
    <text evidence="2">The sequence shown here is derived from an EMBL/GenBank/DDBJ whole genome shotgun (WGS) entry which is preliminary data.</text>
</comment>
<dbReference type="Gene3D" id="3.20.20.80">
    <property type="entry name" value="Glycosidases"/>
    <property type="match status" value="1"/>
</dbReference>
<sequence>MNYSNNFNIKYLALFAAVLVSLCNCTQEEPPLNYEPPFTFVPKDSSEFNGARAQTTIKIHAEDAVPISPYLLGVNNDWSVISSESFSKFTDVLGQIGSQNLRFPGGWESEFYDWKLNDTPDWNSRPDVQGASIEQVLAANPKSLSIVVPTVKAMDATLQSDAWDEALDYCKSVAKEAITKCSPEKIMTLEIGNEWWLQYAGGKTRAKKLENYAHIAREIAIYIDQEFPNAPFKVLVNGDFVHPEEFTKIKEVFGADLDLIDGCALHPYAGYNPPANSPNHQINMLVELIHGCRDNLGKPYVHLSEWAPSKDYNDHKMYAEGANVMMEQVYEFGRTGADAGAFWPPLNTSIVGLGLFSANFATLYPTAQMFSELAHNFKGESLKVTDGPINEYGEVMRAIASREDKKVVVYVVGNNHRWSRVDLQLEGMSINEIKAHQLFVPGSVDTALPLPMETVKQADYAITDNTLTFYINENRPYCIYKFEIEID</sequence>
<dbReference type="EMBL" id="BQKE01000011">
    <property type="protein sequence ID" value="GJM65050.1"/>
    <property type="molecule type" value="Genomic_DNA"/>
</dbReference>
<feature type="signal peptide" evidence="1">
    <location>
        <begin position="1"/>
        <end position="26"/>
    </location>
</feature>
<proteinExistence type="predicted"/>
<gene>
    <name evidence="2" type="ORF">PEDI_56020</name>
</gene>
<dbReference type="InterPro" id="IPR017853">
    <property type="entry name" value="GH"/>
</dbReference>
<keyword evidence="1" id="KW-0732">Signal</keyword>
<dbReference type="AlphaFoldDB" id="A0AAN5AMG2"/>
<dbReference type="RefSeq" id="WP_338240116.1">
    <property type="nucleotide sequence ID" value="NZ_BQKE01000011.1"/>
</dbReference>
<feature type="chain" id="PRO_5043036021" evidence="1">
    <location>
        <begin position="27"/>
        <end position="487"/>
    </location>
</feature>
<evidence type="ECO:0000313" key="2">
    <source>
        <dbReference type="EMBL" id="GJM65050.1"/>
    </source>
</evidence>
<dbReference type="Proteomes" id="UP001310022">
    <property type="component" value="Unassembled WGS sequence"/>
</dbReference>
<keyword evidence="3" id="KW-1185">Reference proteome</keyword>